<evidence type="ECO:0000256" key="7">
    <source>
        <dbReference type="ARBA" id="ARBA00023160"/>
    </source>
</evidence>
<dbReference type="Gene3D" id="3.90.470.20">
    <property type="entry name" value="4'-phosphopantetheinyl transferase domain"/>
    <property type="match status" value="1"/>
</dbReference>
<evidence type="ECO:0000256" key="8">
    <source>
        <dbReference type="HAMAP-Rule" id="MF_00101"/>
    </source>
</evidence>
<protein>
    <recommendedName>
        <fullName evidence="8">Holo-[acyl-carrier-protein] synthase</fullName>
        <shortName evidence="8">Holo-ACP synthase</shortName>
        <ecNumber evidence="8">2.7.8.7</ecNumber>
    </recommendedName>
    <alternativeName>
        <fullName evidence="8">4'-phosphopantetheinyl transferase AcpS</fullName>
    </alternativeName>
</protein>
<dbReference type="InterPro" id="IPR008278">
    <property type="entry name" value="4-PPantetheinyl_Trfase_dom"/>
</dbReference>
<dbReference type="InterPro" id="IPR002582">
    <property type="entry name" value="ACPS"/>
</dbReference>
<comment type="subcellular location">
    <subcellularLocation>
        <location evidence="8">Cytoplasm</location>
    </subcellularLocation>
</comment>
<keyword evidence="6 8" id="KW-0443">Lipid metabolism</keyword>
<dbReference type="InterPro" id="IPR004568">
    <property type="entry name" value="Ppantetheine-prot_Trfase_dom"/>
</dbReference>
<keyword evidence="7 8" id="KW-0275">Fatty acid biosynthesis</keyword>
<dbReference type="RefSeq" id="WP_006303974.1">
    <property type="nucleotide sequence ID" value="NZ_AEDQ01000017.1"/>
</dbReference>
<keyword evidence="2 8" id="KW-0808">Transferase</keyword>
<dbReference type="NCBIfam" id="TIGR00556">
    <property type="entry name" value="pantethn_trn"/>
    <property type="match status" value="1"/>
</dbReference>
<dbReference type="NCBIfam" id="TIGR00516">
    <property type="entry name" value="acpS"/>
    <property type="match status" value="1"/>
</dbReference>
<comment type="catalytic activity">
    <reaction evidence="8">
        <text>apo-[ACP] + CoA = holo-[ACP] + adenosine 3',5'-bisphosphate + H(+)</text>
        <dbReference type="Rhea" id="RHEA:12068"/>
        <dbReference type="Rhea" id="RHEA-COMP:9685"/>
        <dbReference type="Rhea" id="RHEA-COMP:9690"/>
        <dbReference type="ChEBI" id="CHEBI:15378"/>
        <dbReference type="ChEBI" id="CHEBI:29999"/>
        <dbReference type="ChEBI" id="CHEBI:57287"/>
        <dbReference type="ChEBI" id="CHEBI:58343"/>
        <dbReference type="ChEBI" id="CHEBI:64479"/>
        <dbReference type="EC" id="2.7.8.7"/>
    </reaction>
</comment>
<evidence type="ECO:0000256" key="3">
    <source>
        <dbReference type="ARBA" id="ARBA00022723"/>
    </source>
</evidence>
<keyword evidence="1 8" id="KW-0444">Lipid biosynthesis</keyword>
<name>A0ABN0B0I4_9ACTN</name>
<dbReference type="GO" id="GO:0008897">
    <property type="term" value="F:holo-[acyl-carrier-protein] synthase activity"/>
    <property type="evidence" value="ECO:0007669"/>
    <property type="project" value="UniProtKB-EC"/>
</dbReference>
<evidence type="ECO:0000256" key="6">
    <source>
        <dbReference type="ARBA" id="ARBA00023098"/>
    </source>
</evidence>
<evidence type="ECO:0000256" key="5">
    <source>
        <dbReference type="ARBA" id="ARBA00022842"/>
    </source>
</evidence>
<comment type="similarity">
    <text evidence="8">Belongs to the P-Pant transferase superfamily. AcpS family.</text>
</comment>
<keyword evidence="4 8" id="KW-0276">Fatty acid metabolism</keyword>
<keyword evidence="3 8" id="KW-0479">Metal-binding</keyword>
<evidence type="ECO:0000313" key="11">
    <source>
        <dbReference type="Proteomes" id="UP000004431"/>
    </source>
</evidence>
<comment type="caution">
    <text evidence="10">The sequence shown here is derived from an EMBL/GenBank/DDBJ whole genome shotgun (WGS) entry which is preliminary data.</text>
</comment>
<dbReference type="InterPro" id="IPR037143">
    <property type="entry name" value="4-PPantetheinyl_Trfase_dom_sf"/>
</dbReference>
<gene>
    <name evidence="8 10" type="primary">acpS</name>
    <name evidence="10" type="ORF">HMPREF9248_0910</name>
</gene>
<sequence>MASKVQVQSSDARALFDGTCTGIGVDMFEIARMKHALAAHPRLAQRVFTAEEILYATGKARPEEHFAAFFAAREAVLKAIGTGFSDGIGFKDVSVSHDAYGKPIVVLCGRAKVHVDEKHIIAIELSLSHTHTTAVANALALVHTDVPQKFSQEDVQEQLRVSFRDARSIVTQLNTSMHTYLDSSTDIDSSTDTAIGL</sequence>
<evidence type="ECO:0000256" key="4">
    <source>
        <dbReference type="ARBA" id="ARBA00022832"/>
    </source>
</evidence>
<keyword evidence="8" id="KW-0963">Cytoplasm</keyword>
<organism evidence="10 11">
    <name type="scientific">Fannyhessea vaginae PB189-T1-4</name>
    <dbReference type="NCBI Taxonomy" id="866774"/>
    <lineage>
        <taxon>Bacteria</taxon>
        <taxon>Bacillati</taxon>
        <taxon>Actinomycetota</taxon>
        <taxon>Coriobacteriia</taxon>
        <taxon>Coriobacteriales</taxon>
        <taxon>Atopobiaceae</taxon>
        <taxon>Fannyhessea</taxon>
    </lineage>
</organism>
<feature type="domain" description="4'-phosphopantetheinyl transferase" evidence="9">
    <location>
        <begin position="22"/>
        <end position="114"/>
    </location>
</feature>
<dbReference type="HAMAP" id="MF_00101">
    <property type="entry name" value="AcpS"/>
    <property type="match status" value="1"/>
</dbReference>
<feature type="binding site" evidence="8">
    <location>
        <position position="26"/>
    </location>
    <ligand>
        <name>Mg(2+)</name>
        <dbReference type="ChEBI" id="CHEBI:18420"/>
    </ligand>
</feature>
<dbReference type="Pfam" id="PF01648">
    <property type="entry name" value="ACPS"/>
    <property type="match status" value="1"/>
</dbReference>
<feature type="binding site" evidence="8">
    <location>
        <position position="74"/>
    </location>
    <ligand>
        <name>Mg(2+)</name>
        <dbReference type="ChEBI" id="CHEBI:18420"/>
    </ligand>
</feature>
<proteinExistence type="inferred from homology"/>
<evidence type="ECO:0000256" key="2">
    <source>
        <dbReference type="ARBA" id="ARBA00022679"/>
    </source>
</evidence>
<evidence type="ECO:0000259" key="9">
    <source>
        <dbReference type="Pfam" id="PF01648"/>
    </source>
</evidence>
<dbReference type="EC" id="2.7.8.7" evidence="8"/>
<evidence type="ECO:0000256" key="1">
    <source>
        <dbReference type="ARBA" id="ARBA00022516"/>
    </source>
</evidence>
<dbReference type="EMBL" id="AEDQ01000017">
    <property type="protein sequence ID" value="EFL44263.1"/>
    <property type="molecule type" value="Genomic_DNA"/>
</dbReference>
<evidence type="ECO:0000313" key="10">
    <source>
        <dbReference type="EMBL" id="EFL44263.1"/>
    </source>
</evidence>
<reference evidence="10 11" key="1">
    <citation type="submission" date="2010-08" db="EMBL/GenBank/DDBJ databases">
        <authorList>
            <person name="Durkin A.S."/>
            <person name="Madupu R."/>
            <person name="Torralba M."/>
            <person name="Gillis M."/>
            <person name="Methe B."/>
            <person name="Sutton G."/>
            <person name="Nelson K.E."/>
        </authorList>
    </citation>
    <scope>NUCLEOTIDE SEQUENCE [LARGE SCALE GENOMIC DNA]</scope>
    <source>
        <strain evidence="10 11">PB189-T1-4</strain>
    </source>
</reference>
<comment type="cofactor">
    <cofactor evidence="8">
        <name>Mg(2+)</name>
        <dbReference type="ChEBI" id="CHEBI:18420"/>
    </cofactor>
</comment>
<accession>A0ABN0B0I4</accession>
<dbReference type="SUPFAM" id="SSF56214">
    <property type="entry name" value="4'-phosphopantetheinyl transferase"/>
    <property type="match status" value="1"/>
</dbReference>
<dbReference type="Proteomes" id="UP000004431">
    <property type="component" value="Unassembled WGS sequence"/>
</dbReference>
<comment type="function">
    <text evidence="8">Transfers the 4'-phosphopantetheine moiety from coenzyme A to a Ser of acyl-carrier-protein.</text>
</comment>
<keyword evidence="5 8" id="KW-0460">Magnesium</keyword>
<keyword evidence="11" id="KW-1185">Reference proteome</keyword>